<feature type="compositionally biased region" description="Polar residues" evidence="2">
    <location>
        <begin position="178"/>
        <end position="187"/>
    </location>
</feature>
<dbReference type="EMBL" id="NPOA01000008">
    <property type="protein sequence ID" value="PAV29227.1"/>
    <property type="molecule type" value="Genomic_DNA"/>
</dbReference>
<feature type="compositionally biased region" description="Low complexity" evidence="2">
    <location>
        <begin position="164"/>
        <end position="176"/>
    </location>
</feature>
<accession>A0A2A2IC76</accession>
<evidence type="ECO:0000256" key="1">
    <source>
        <dbReference type="ARBA" id="ARBA00022729"/>
    </source>
</evidence>
<dbReference type="AlphaFoldDB" id="A0A2A2IC76"/>
<dbReference type="InterPro" id="IPR014755">
    <property type="entry name" value="Cu-Rt/internalin_Ig-like"/>
</dbReference>
<protein>
    <recommendedName>
        <fullName evidence="3">SbsA Ig-like domain-containing protein</fullName>
    </recommendedName>
</protein>
<dbReference type="Proteomes" id="UP000218887">
    <property type="component" value="Unassembled WGS sequence"/>
</dbReference>
<comment type="caution">
    <text evidence="4">The sequence shown here is derived from an EMBL/GenBank/DDBJ whole genome shotgun (WGS) entry which is preliminary data.</text>
</comment>
<dbReference type="Pfam" id="PF13205">
    <property type="entry name" value="Big_5"/>
    <property type="match status" value="1"/>
</dbReference>
<dbReference type="InterPro" id="IPR019198">
    <property type="entry name" value="Beta_propeller_containing"/>
</dbReference>
<evidence type="ECO:0000259" key="3">
    <source>
        <dbReference type="Pfam" id="PF13205"/>
    </source>
</evidence>
<dbReference type="InterPro" id="IPR032812">
    <property type="entry name" value="SbsA_Ig"/>
</dbReference>
<evidence type="ECO:0000313" key="4">
    <source>
        <dbReference type="EMBL" id="PAV29227.1"/>
    </source>
</evidence>
<evidence type="ECO:0000256" key="2">
    <source>
        <dbReference type="SAM" id="MobiDB-lite"/>
    </source>
</evidence>
<feature type="region of interest" description="Disordered" evidence="2">
    <location>
        <begin position="153"/>
        <end position="187"/>
    </location>
</feature>
<name>A0A2A2IC76_9BACI</name>
<proteinExistence type="predicted"/>
<evidence type="ECO:0000313" key="5">
    <source>
        <dbReference type="Proteomes" id="UP000218887"/>
    </source>
</evidence>
<feature type="domain" description="SbsA Ig-like" evidence="3">
    <location>
        <begin position="36"/>
        <end position="127"/>
    </location>
</feature>
<sequence length="748" mass="84379">MKNKIVWIVAAGIVCLAALAFILFPANGLKAEIPSASSHVQAFKDWRVHFSKQMNPDTFTDKTVTVIDSKNKHIPITLEWNESNTILTLKPPKNGYTIDEDYQITISDQVQTAAGKEISDSLTHAFTAVEELPNIKNKKQLVTLLNERRNEQESGVFIEESESAEMSNESADMAASGGDSQSLATSETNVQVAGIDEGDKVKSDGDFIYFAREADILIAATDKQDSKVVSKIEEKDFQPNELYLHNDYLISIGYTYRTIRPADIEKSTNENSNNEIAVLPIHRNLTTAYIYDISDKENPNKIREVTVEGNLTASRKMNGHLYLIANEHPPYQILEESDNPEIRPFIKDTAVSNEGGAVHFDDMYFFPDSEEANFLMLTSINLNDMEKEAKVETYLGASNQMYMSKKHIYIAVNKYKTNKRTSTDKESADTMIARPAAANTEIIQFKIDDGDISYNAKTTVNGTLINQFAMDEQGDTFRIATTKGDMWSEDEPSTNNLYTFDANLNPLGAVEGLAEGERIYSVRFMENMAYMVTFKQVDPLFAIDLKDPKNPTVLGELKIPGFSDYLHPLDDNHLIGFGQNTKLVENEHGPEPLVQMDGLKISLFDVTDPTNPKEKFSEIIGQGHSYSELNHNHKAMYQHPTKNLFGFPAMLFEAKTVHKGDITYEDQQYLFEGALLYNITPENGIKLKDTITHQENNIEYAEWESEIKRIVSVDDLIYTLSYDQMKVYNIKDETIIKTISLPDQSLPY</sequence>
<dbReference type="RefSeq" id="WP_095655898.1">
    <property type="nucleotide sequence ID" value="NZ_NPOA01000008.1"/>
</dbReference>
<keyword evidence="1" id="KW-0732">Signal</keyword>
<reference evidence="4 5" key="1">
    <citation type="submission" date="2017-08" db="EMBL/GenBank/DDBJ databases">
        <title>Virgibacillus indicus sp. nov. and Virgibacillus profoundi sp. nov, two moderately halophilic bacteria isolated from marine sediment by using the Microfluidic Streak Plate.</title>
        <authorList>
            <person name="Xu B."/>
            <person name="Hu B."/>
            <person name="Wang J."/>
            <person name="Zhu Y."/>
            <person name="Huang L."/>
            <person name="Du W."/>
            <person name="Huang Y."/>
        </authorList>
    </citation>
    <scope>NUCLEOTIDE SEQUENCE [LARGE SCALE GENOMIC DNA]</scope>
    <source>
        <strain evidence="4 5">IO3-P3-H5</strain>
    </source>
</reference>
<dbReference type="OrthoDB" id="9778998at2"/>
<keyword evidence="5" id="KW-1185">Reference proteome</keyword>
<dbReference type="Gene3D" id="2.60.40.1220">
    <property type="match status" value="1"/>
</dbReference>
<dbReference type="Pfam" id="PF09826">
    <property type="entry name" value="Beta_propel"/>
    <property type="match status" value="1"/>
</dbReference>
<gene>
    <name evidence="4" type="ORF">CIL05_12585</name>
</gene>
<organism evidence="4 5">
    <name type="scientific">Virgibacillus profundi</name>
    <dbReference type="NCBI Taxonomy" id="2024555"/>
    <lineage>
        <taxon>Bacteria</taxon>
        <taxon>Bacillati</taxon>
        <taxon>Bacillota</taxon>
        <taxon>Bacilli</taxon>
        <taxon>Bacillales</taxon>
        <taxon>Bacillaceae</taxon>
        <taxon>Virgibacillus</taxon>
    </lineage>
</organism>